<evidence type="ECO:0000259" key="1">
    <source>
        <dbReference type="PROSITE" id="PS50164"/>
    </source>
</evidence>
<reference evidence="2 3" key="2">
    <citation type="journal article" date="2022" name="Microorganisms">
        <title>Complete Genome Sequences of Two Flavobacterium ammonificans Strains and a Flavobacterium ammoniigenes Strain of Ammonifying Bacterioplankton Isolated from Surface River Water.</title>
        <authorList>
            <person name="Suda W."/>
            <person name="Ogata Y."/>
            <person name="Shindo C."/>
            <person name="Watanabe K."/>
        </authorList>
    </citation>
    <scope>NUCLEOTIDE SEQUENCE [LARGE SCALE GENOMIC DNA]</scope>
    <source>
        <strain evidence="2 3">GENT11</strain>
    </source>
</reference>
<proteinExistence type="predicted"/>
<dbReference type="SUPFAM" id="SSF82771">
    <property type="entry name" value="GIY-YIG endonuclease"/>
    <property type="match status" value="1"/>
</dbReference>
<reference evidence="2 3" key="1">
    <citation type="journal article" date="2022" name="Int. J. Syst. Evol. Microbiol.">
        <title>Flavobacterium ammonificans sp. nov. and Flavobacterium ammoniigenes sp. nov., ammonifying bacteria isolated from surface river water.</title>
        <authorList>
            <person name="Watanabe K."/>
            <person name="Kitamura T."/>
            <person name="Ogata Y."/>
            <person name="Shindo C."/>
            <person name="Suda W."/>
        </authorList>
    </citation>
    <scope>NUCLEOTIDE SEQUENCE [LARGE SCALE GENOMIC DNA]</scope>
    <source>
        <strain evidence="2 3">GENT11</strain>
    </source>
</reference>
<dbReference type="InterPro" id="IPR035901">
    <property type="entry name" value="GIY-YIG_endonuc_sf"/>
</dbReference>
<dbReference type="Pfam" id="PF01541">
    <property type="entry name" value="GIY-YIG"/>
    <property type="match status" value="1"/>
</dbReference>
<name>A0ABM7UYE5_9FLAO</name>
<dbReference type="RefSeq" id="WP_229331323.1">
    <property type="nucleotide sequence ID" value="NZ_AP025183.1"/>
</dbReference>
<evidence type="ECO:0000313" key="3">
    <source>
        <dbReference type="Proteomes" id="UP001319865"/>
    </source>
</evidence>
<accession>A0ABM7UYE5</accession>
<organism evidence="2 3">
    <name type="scientific">Flavobacterium ammonificans</name>
    <dbReference type="NCBI Taxonomy" id="1751056"/>
    <lineage>
        <taxon>Bacteria</taxon>
        <taxon>Pseudomonadati</taxon>
        <taxon>Bacteroidota</taxon>
        <taxon>Flavobacteriia</taxon>
        <taxon>Flavobacteriales</taxon>
        <taxon>Flavobacteriaceae</taxon>
        <taxon>Flavobacterium</taxon>
    </lineage>
</organism>
<sequence length="94" mass="11229">MPHFLYILHSKTSTKYYIGETHDVKERILKHNQHGYTNAFSKIANDWTLALNFECIDRSESLFLERFIKKMKSKIFIEKIIQNPEILKDILSKK</sequence>
<dbReference type="Gene3D" id="3.40.1440.10">
    <property type="entry name" value="GIY-YIG endonuclease"/>
    <property type="match status" value="1"/>
</dbReference>
<dbReference type="EMBL" id="AP025183">
    <property type="protein sequence ID" value="BDB52506.1"/>
    <property type="molecule type" value="Genomic_DNA"/>
</dbReference>
<evidence type="ECO:0000313" key="2">
    <source>
        <dbReference type="EMBL" id="BDB52506.1"/>
    </source>
</evidence>
<protein>
    <recommendedName>
        <fullName evidence="1">GIY-YIG domain-containing protein</fullName>
    </recommendedName>
</protein>
<dbReference type="InterPro" id="IPR000305">
    <property type="entry name" value="GIY-YIG_endonuc"/>
</dbReference>
<dbReference type="Proteomes" id="UP001319865">
    <property type="component" value="Chromosome"/>
</dbReference>
<keyword evidence="3" id="KW-1185">Reference proteome</keyword>
<feature type="domain" description="GIY-YIG" evidence="1">
    <location>
        <begin position="1"/>
        <end position="78"/>
    </location>
</feature>
<gene>
    <name evidence="2" type="ORF">GENT11_08180</name>
</gene>
<dbReference type="PROSITE" id="PS50164">
    <property type="entry name" value="GIY_YIG"/>
    <property type="match status" value="1"/>
</dbReference>